<keyword evidence="2" id="KW-1185">Reference proteome</keyword>
<organism evidence="1 2">
    <name type="scientific">Gigaspora margarita</name>
    <dbReference type="NCBI Taxonomy" id="4874"/>
    <lineage>
        <taxon>Eukaryota</taxon>
        <taxon>Fungi</taxon>
        <taxon>Fungi incertae sedis</taxon>
        <taxon>Mucoromycota</taxon>
        <taxon>Glomeromycotina</taxon>
        <taxon>Glomeromycetes</taxon>
        <taxon>Diversisporales</taxon>
        <taxon>Gigasporaceae</taxon>
        <taxon>Gigaspora</taxon>
    </lineage>
</organism>
<evidence type="ECO:0000313" key="1">
    <source>
        <dbReference type="EMBL" id="KAF0385626.1"/>
    </source>
</evidence>
<dbReference type="Proteomes" id="UP000439903">
    <property type="component" value="Unassembled WGS sequence"/>
</dbReference>
<proteinExistence type="predicted"/>
<protein>
    <submittedName>
        <fullName evidence="1">Uncharacterized protein</fullName>
    </submittedName>
</protein>
<sequence>MSDKKNSELRDIIKSAKTKWELILKLLRQNPKYLIENLSSIECIAELIYDKKSVFKQKCSVSVSESKSESEESDEEKKM</sequence>
<dbReference type="EMBL" id="WTPW01002343">
    <property type="protein sequence ID" value="KAF0385626.1"/>
    <property type="molecule type" value="Genomic_DNA"/>
</dbReference>
<comment type="caution">
    <text evidence="1">The sequence shown here is derived from an EMBL/GenBank/DDBJ whole genome shotgun (WGS) entry which is preliminary data.</text>
</comment>
<gene>
    <name evidence="1" type="ORF">F8M41_011456</name>
</gene>
<dbReference type="AlphaFoldDB" id="A0A8H3WZ54"/>
<accession>A0A8H3WZ54</accession>
<reference evidence="1 2" key="1">
    <citation type="journal article" date="2019" name="Environ. Microbiol.">
        <title>At the nexus of three kingdoms: the genome of the mycorrhizal fungus Gigaspora margarita provides insights into plant, endobacterial and fungal interactions.</title>
        <authorList>
            <person name="Venice F."/>
            <person name="Ghignone S."/>
            <person name="Salvioli di Fossalunga A."/>
            <person name="Amselem J."/>
            <person name="Novero M."/>
            <person name="Xianan X."/>
            <person name="Sedzielewska Toro K."/>
            <person name="Morin E."/>
            <person name="Lipzen A."/>
            <person name="Grigoriev I.V."/>
            <person name="Henrissat B."/>
            <person name="Martin F.M."/>
            <person name="Bonfante P."/>
        </authorList>
    </citation>
    <scope>NUCLEOTIDE SEQUENCE [LARGE SCALE GENOMIC DNA]</scope>
    <source>
        <strain evidence="1 2">BEG34</strain>
    </source>
</reference>
<name>A0A8H3WZ54_GIGMA</name>
<evidence type="ECO:0000313" key="2">
    <source>
        <dbReference type="Proteomes" id="UP000439903"/>
    </source>
</evidence>
<dbReference type="OrthoDB" id="2488072at2759"/>